<evidence type="ECO:0008006" key="3">
    <source>
        <dbReference type="Google" id="ProtNLM"/>
    </source>
</evidence>
<protein>
    <recommendedName>
        <fullName evidence="3">Reverse transcriptase domain-containing protein</fullName>
    </recommendedName>
</protein>
<dbReference type="EMBL" id="WHWB01032201">
    <property type="protein sequence ID" value="KAJ7426536.1"/>
    <property type="molecule type" value="Genomic_DNA"/>
</dbReference>
<dbReference type="Proteomes" id="UP001145742">
    <property type="component" value="Unassembled WGS sequence"/>
</dbReference>
<evidence type="ECO:0000313" key="1">
    <source>
        <dbReference type="EMBL" id="KAJ7426536.1"/>
    </source>
</evidence>
<dbReference type="PANTHER" id="PTHR33332">
    <property type="entry name" value="REVERSE TRANSCRIPTASE DOMAIN-CONTAINING PROTEIN"/>
    <property type="match status" value="1"/>
</dbReference>
<name>A0ABQ9DVR8_9PASS</name>
<accession>A0ABQ9DVR8</accession>
<reference evidence="1" key="1">
    <citation type="submission" date="2019-10" db="EMBL/GenBank/DDBJ databases">
        <authorList>
            <person name="Soares A.E.R."/>
            <person name="Aleixo A."/>
            <person name="Schneider P."/>
            <person name="Miyaki C.Y."/>
            <person name="Schneider M.P."/>
            <person name="Mello C."/>
            <person name="Vasconcelos A.T.R."/>
        </authorList>
    </citation>
    <scope>NUCLEOTIDE SEQUENCE</scope>
    <source>
        <tissue evidence="1">Muscle</tissue>
    </source>
</reference>
<organism evidence="1 2">
    <name type="scientific">Willisornis vidua</name>
    <name type="common">Xingu scale-backed antbird</name>
    <dbReference type="NCBI Taxonomy" id="1566151"/>
    <lineage>
        <taxon>Eukaryota</taxon>
        <taxon>Metazoa</taxon>
        <taxon>Chordata</taxon>
        <taxon>Craniata</taxon>
        <taxon>Vertebrata</taxon>
        <taxon>Euteleostomi</taxon>
        <taxon>Archelosauria</taxon>
        <taxon>Archosauria</taxon>
        <taxon>Dinosauria</taxon>
        <taxon>Saurischia</taxon>
        <taxon>Theropoda</taxon>
        <taxon>Coelurosauria</taxon>
        <taxon>Aves</taxon>
        <taxon>Neognathae</taxon>
        <taxon>Neoaves</taxon>
        <taxon>Telluraves</taxon>
        <taxon>Australaves</taxon>
        <taxon>Passeriformes</taxon>
        <taxon>Thamnophilidae</taxon>
        <taxon>Willisornis</taxon>
    </lineage>
</organism>
<comment type="caution">
    <text evidence="1">The sequence shown here is derived from an EMBL/GenBank/DDBJ whole genome shotgun (WGS) entry which is preliminary data.</text>
</comment>
<evidence type="ECO:0000313" key="2">
    <source>
        <dbReference type="Proteomes" id="UP001145742"/>
    </source>
</evidence>
<proteinExistence type="predicted"/>
<gene>
    <name evidence="1" type="ORF">WISP_14831</name>
</gene>
<keyword evidence="2" id="KW-1185">Reference proteome</keyword>
<sequence length="251" mass="28080">MAIQRDLDKPKNSCLIKFCKLIIPVTAGKELVSTGEERDRTLAISVHTGKSLWEFTPLVQLGRAITQITIEISIQSLPPVSILGSVGNMCMSLHVGRLDVLTRPALFQPTPEENLAALVWAPPPTEQDKLMSYGQYKWTVKWIENWLYYRTLRVVIRNTKPSWRPVNNCVSQRLILGPTLFNSFIKHLDDDTEHTLGKFADTKLGGVVDAQDGFAAIQRDLDRLEKWASGNLVESNKGRNNGSKSPAAVEE</sequence>